<dbReference type="PANTHER" id="PTHR48090:SF8">
    <property type="entry name" value="GLYCOSYLTRANSFERASE CSBB-RELATED"/>
    <property type="match status" value="1"/>
</dbReference>
<proteinExistence type="predicted"/>
<accession>A0ABV2IUW5</accession>
<dbReference type="RefSeq" id="WP_354554854.1">
    <property type="nucleotide sequence ID" value="NZ_JBEPMB010000001.1"/>
</dbReference>
<dbReference type="InterPro" id="IPR001173">
    <property type="entry name" value="Glyco_trans_2-like"/>
</dbReference>
<dbReference type="Proteomes" id="UP001549047">
    <property type="component" value="Unassembled WGS sequence"/>
</dbReference>
<feature type="transmembrane region" description="Helical" evidence="1">
    <location>
        <begin position="273"/>
        <end position="293"/>
    </location>
</feature>
<dbReference type="CDD" id="cd04187">
    <property type="entry name" value="DPM1_like_bac"/>
    <property type="match status" value="1"/>
</dbReference>
<evidence type="ECO:0000313" key="4">
    <source>
        <dbReference type="Proteomes" id="UP001549047"/>
    </source>
</evidence>
<organism evidence="3 4">
    <name type="scientific">Rhizobium aquaticum</name>
    <dbReference type="NCBI Taxonomy" id="1549636"/>
    <lineage>
        <taxon>Bacteria</taxon>
        <taxon>Pseudomonadati</taxon>
        <taxon>Pseudomonadota</taxon>
        <taxon>Alphaproteobacteria</taxon>
        <taxon>Hyphomicrobiales</taxon>
        <taxon>Rhizobiaceae</taxon>
        <taxon>Rhizobium/Agrobacterium group</taxon>
        <taxon>Rhizobium</taxon>
    </lineage>
</organism>
<evidence type="ECO:0000313" key="3">
    <source>
        <dbReference type="EMBL" id="MET3612283.1"/>
    </source>
</evidence>
<dbReference type="InterPro" id="IPR050256">
    <property type="entry name" value="Glycosyltransferase_2"/>
</dbReference>
<gene>
    <name evidence="3" type="ORF">ABID16_000588</name>
</gene>
<dbReference type="PANTHER" id="PTHR48090">
    <property type="entry name" value="UNDECAPRENYL-PHOSPHATE 4-DEOXY-4-FORMAMIDO-L-ARABINOSE TRANSFERASE-RELATED"/>
    <property type="match status" value="1"/>
</dbReference>
<keyword evidence="4" id="KW-1185">Reference proteome</keyword>
<evidence type="ECO:0000259" key="2">
    <source>
        <dbReference type="Pfam" id="PF00535"/>
    </source>
</evidence>
<sequence length="316" mass="35797">MPLFSIVAPFLNERESAERFGAFADKLALEIRSRYGFDLEVVLVDDGSTDDSIERYREHLNGNWRIIELSRNFGKEVALYAGLAETRGDYVMMIDADLQHPYDVCIQMIDELMGDPKLDVVYTIRDDRNEESWKKAIAGRIFYWLINFRQRFEVPENAGDFRVMNRAAVDALLRVRDKRRFNKGLYAWAGFRQKGIYYKPDPRLSGETKWSRLGLIALSVEGIVSFSALPLRIMSIIGVLTGLAGIVYGTNIIISSLVFGIDVPGYPSLMSAISVLGGFNLALLGLLGEYIWVTIAEVKDRPLYIVRKVHRPGDLS</sequence>
<dbReference type="EMBL" id="JBEPMB010000001">
    <property type="protein sequence ID" value="MET3612283.1"/>
    <property type="molecule type" value="Genomic_DNA"/>
</dbReference>
<dbReference type="SUPFAM" id="SSF53448">
    <property type="entry name" value="Nucleotide-diphospho-sugar transferases"/>
    <property type="match status" value="1"/>
</dbReference>
<reference evidence="3 4" key="1">
    <citation type="submission" date="2024-06" db="EMBL/GenBank/DDBJ databases">
        <title>Genomic Encyclopedia of Type Strains, Phase IV (KMG-IV): sequencing the most valuable type-strain genomes for metagenomic binning, comparative biology and taxonomic classification.</title>
        <authorList>
            <person name="Goeker M."/>
        </authorList>
    </citation>
    <scope>NUCLEOTIDE SEQUENCE [LARGE SCALE GENOMIC DNA]</scope>
    <source>
        <strain evidence="3 4">DSM 29780</strain>
    </source>
</reference>
<feature type="domain" description="Glycosyltransferase 2-like" evidence="2">
    <location>
        <begin position="5"/>
        <end position="172"/>
    </location>
</feature>
<dbReference type="Pfam" id="PF00535">
    <property type="entry name" value="Glycos_transf_2"/>
    <property type="match status" value="1"/>
</dbReference>
<feature type="transmembrane region" description="Helical" evidence="1">
    <location>
        <begin position="210"/>
        <end position="229"/>
    </location>
</feature>
<feature type="transmembrane region" description="Helical" evidence="1">
    <location>
        <begin position="236"/>
        <end position="261"/>
    </location>
</feature>
<protein>
    <submittedName>
        <fullName evidence="3">Glycosyltransferase involved in cell wall biosynthesis</fullName>
    </submittedName>
</protein>
<keyword evidence="1" id="KW-0812">Transmembrane</keyword>
<keyword evidence="1" id="KW-0472">Membrane</keyword>
<keyword evidence="1" id="KW-1133">Transmembrane helix</keyword>
<dbReference type="InterPro" id="IPR029044">
    <property type="entry name" value="Nucleotide-diphossugar_trans"/>
</dbReference>
<evidence type="ECO:0000256" key="1">
    <source>
        <dbReference type="SAM" id="Phobius"/>
    </source>
</evidence>
<comment type="caution">
    <text evidence="3">The sequence shown here is derived from an EMBL/GenBank/DDBJ whole genome shotgun (WGS) entry which is preliminary data.</text>
</comment>
<name>A0ABV2IUW5_9HYPH</name>
<dbReference type="Gene3D" id="3.90.550.10">
    <property type="entry name" value="Spore Coat Polysaccharide Biosynthesis Protein SpsA, Chain A"/>
    <property type="match status" value="1"/>
</dbReference>